<dbReference type="AlphaFoldDB" id="A0A1Y1IJQ9"/>
<accession>A0A1Y1IJQ9</accession>
<dbReference type="InterPro" id="IPR036736">
    <property type="entry name" value="ACP-like_sf"/>
</dbReference>
<keyword evidence="8" id="KW-0276">Fatty acid metabolism</keyword>
<comment type="pathway">
    <text evidence="2">Lipid metabolism; fatty acid biosynthesis.</text>
</comment>
<dbReference type="PANTHER" id="PTHR20863">
    <property type="entry name" value="ACYL CARRIER PROTEIN"/>
    <property type="match status" value="1"/>
</dbReference>
<feature type="domain" description="Carrier" evidence="17">
    <location>
        <begin position="64"/>
        <end position="139"/>
    </location>
</feature>
<evidence type="ECO:0000256" key="10">
    <source>
        <dbReference type="ARBA" id="ARBA00022982"/>
    </source>
</evidence>
<evidence type="ECO:0000313" key="18">
    <source>
        <dbReference type="EMBL" id="GAQ91024.1"/>
    </source>
</evidence>
<evidence type="ECO:0000256" key="16">
    <source>
        <dbReference type="RuleBase" id="RU000722"/>
    </source>
</evidence>
<evidence type="ECO:0000256" key="5">
    <source>
        <dbReference type="ARBA" id="ARBA00022450"/>
    </source>
</evidence>
<dbReference type="PROSITE" id="PS50075">
    <property type="entry name" value="CARRIER"/>
    <property type="match status" value="1"/>
</dbReference>
<keyword evidence="9" id="KW-0809">Transit peptide</keyword>
<keyword evidence="5 16" id="KW-0596">Phosphopantetheine</keyword>
<dbReference type="HAMAP" id="MF_01217">
    <property type="entry name" value="Acyl_carrier"/>
    <property type="match status" value="1"/>
</dbReference>
<evidence type="ECO:0000256" key="3">
    <source>
        <dbReference type="ARBA" id="ARBA00010930"/>
    </source>
</evidence>
<keyword evidence="12" id="KW-0496">Mitochondrion</keyword>
<dbReference type="OrthoDB" id="448946at2759"/>
<dbReference type="GO" id="GO:0000036">
    <property type="term" value="F:acyl carrier activity"/>
    <property type="evidence" value="ECO:0000318"/>
    <property type="project" value="GO_Central"/>
</dbReference>
<evidence type="ECO:0000313" key="19">
    <source>
        <dbReference type="Proteomes" id="UP000054558"/>
    </source>
</evidence>
<keyword evidence="4" id="KW-0813">Transport</keyword>
<dbReference type="Gene3D" id="1.10.1200.10">
    <property type="entry name" value="ACP-like"/>
    <property type="match status" value="1"/>
</dbReference>
<dbReference type="Proteomes" id="UP000054558">
    <property type="component" value="Unassembled WGS sequence"/>
</dbReference>
<comment type="function">
    <text evidence="14">Carrier of the growing fatty acid chain in fatty acid biosynthesis. May be involved in the synthesis of short and medium chain fatty acids. Accessory and non-catalytic subunit of the mitochondrial membrane respiratory chain NADH dehydrogenase (Complex I), which functions in the transfer of electrons from NADH to the respiratory chain.</text>
</comment>
<dbReference type="Pfam" id="PF00550">
    <property type="entry name" value="PP-binding"/>
    <property type="match status" value="1"/>
</dbReference>
<comment type="subunit">
    <text evidence="15">Complex I is composed of at least 49 different subunits.</text>
</comment>
<organism evidence="18 19">
    <name type="scientific">Klebsormidium nitens</name>
    <name type="common">Green alga</name>
    <name type="synonym">Ulothrix nitens</name>
    <dbReference type="NCBI Taxonomy" id="105231"/>
    <lineage>
        <taxon>Eukaryota</taxon>
        <taxon>Viridiplantae</taxon>
        <taxon>Streptophyta</taxon>
        <taxon>Klebsormidiophyceae</taxon>
        <taxon>Klebsormidiales</taxon>
        <taxon>Klebsormidiaceae</taxon>
        <taxon>Klebsormidium</taxon>
    </lineage>
</organism>
<dbReference type="InterPro" id="IPR009081">
    <property type="entry name" value="PP-bd_ACP"/>
</dbReference>
<dbReference type="OMA" id="EYILPYK"/>
<dbReference type="GO" id="GO:0000035">
    <property type="term" value="F:acyl binding"/>
    <property type="evidence" value="ECO:0000318"/>
    <property type="project" value="GO_Central"/>
</dbReference>
<dbReference type="InterPro" id="IPR006162">
    <property type="entry name" value="Ppantetheine_attach_site"/>
</dbReference>
<dbReference type="InterPro" id="IPR003231">
    <property type="entry name" value="ACP"/>
</dbReference>
<dbReference type="EMBL" id="DF237664">
    <property type="protein sequence ID" value="GAQ91024.1"/>
    <property type="molecule type" value="Genomic_DNA"/>
</dbReference>
<dbReference type="STRING" id="105231.A0A1Y1IJQ9"/>
<evidence type="ECO:0000256" key="11">
    <source>
        <dbReference type="ARBA" id="ARBA00023098"/>
    </source>
</evidence>
<evidence type="ECO:0000256" key="4">
    <source>
        <dbReference type="ARBA" id="ARBA00022448"/>
    </source>
</evidence>
<keyword evidence="19" id="KW-1185">Reference proteome</keyword>
<sequence>MSGALRPAVAAARASLLQHLRVGVTPALHTAGGLPGQSVFDGLCSILAPRYFADAAKGTYLDKGQVTDRVLSVVKNFQKVEPSKVTPTAHFTKDLGLDSLDTVEVVMAFEEEFGIEIPDSEADKILSTADAIEFVASHPQAK</sequence>
<keyword evidence="10" id="KW-0249">Electron transport</keyword>
<keyword evidence="7" id="KW-0597">Phosphoprotein</keyword>
<evidence type="ECO:0000256" key="13">
    <source>
        <dbReference type="ARBA" id="ARBA00023160"/>
    </source>
</evidence>
<evidence type="ECO:0000256" key="12">
    <source>
        <dbReference type="ARBA" id="ARBA00023128"/>
    </source>
</evidence>
<dbReference type="NCBIfam" id="TIGR00517">
    <property type="entry name" value="acyl_carrier"/>
    <property type="match status" value="1"/>
</dbReference>
<comment type="similarity">
    <text evidence="3">Belongs to the acyl carrier protein (ACP) family.</text>
</comment>
<dbReference type="GO" id="GO:0005739">
    <property type="term" value="C:mitochondrion"/>
    <property type="evidence" value="ECO:0000318"/>
    <property type="project" value="GO_Central"/>
</dbReference>
<gene>
    <name evidence="18" type="ORF">KFL_007150020</name>
</gene>
<dbReference type="InterPro" id="IPR020806">
    <property type="entry name" value="PKS_PP-bd"/>
</dbReference>
<evidence type="ECO:0000256" key="7">
    <source>
        <dbReference type="ARBA" id="ARBA00022553"/>
    </source>
</evidence>
<name>A0A1Y1IJQ9_KLENI</name>
<proteinExistence type="inferred from homology"/>
<protein>
    <recommendedName>
        <fullName evidence="16">Acyl carrier protein</fullName>
    </recommendedName>
</protein>
<keyword evidence="6 16" id="KW-0444">Lipid biosynthesis</keyword>
<reference evidence="18 19" key="1">
    <citation type="journal article" date="2014" name="Nat. Commun.">
        <title>Klebsormidium flaccidum genome reveals primary factors for plant terrestrial adaptation.</title>
        <authorList>
            <person name="Hori K."/>
            <person name="Maruyama F."/>
            <person name="Fujisawa T."/>
            <person name="Togashi T."/>
            <person name="Yamamoto N."/>
            <person name="Seo M."/>
            <person name="Sato S."/>
            <person name="Yamada T."/>
            <person name="Mori H."/>
            <person name="Tajima N."/>
            <person name="Moriyama T."/>
            <person name="Ikeuchi M."/>
            <person name="Watanabe M."/>
            <person name="Wada H."/>
            <person name="Kobayashi K."/>
            <person name="Saito M."/>
            <person name="Masuda T."/>
            <person name="Sasaki-Sekimoto Y."/>
            <person name="Mashiguchi K."/>
            <person name="Awai K."/>
            <person name="Shimojima M."/>
            <person name="Masuda S."/>
            <person name="Iwai M."/>
            <person name="Nobusawa T."/>
            <person name="Narise T."/>
            <person name="Kondo S."/>
            <person name="Saito H."/>
            <person name="Sato R."/>
            <person name="Murakawa M."/>
            <person name="Ihara Y."/>
            <person name="Oshima-Yamada Y."/>
            <person name="Ohtaka K."/>
            <person name="Satoh M."/>
            <person name="Sonobe K."/>
            <person name="Ishii M."/>
            <person name="Ohtani R."/>
            <person name="Kanamori-Sato M."/>
            <person name="Honoki R."/>
            <person name="Miyazaki D."/>
            <person name="Mochizuki H."/>
            <person name="Umetsu J."/>
            <person name="Higashi K."/>
            <person name="Shibata D."/>
            <person name="Kamiya Y."/>
            <person name="Sato N."/>
            <person name="Nakamura Y."/>
            <person name="Tabata S."/>
            <person name="Ida S."/>
            <person name="Kurokawa K."/>
            <person name="Ohta H."/>
        </authorList>
    </citation>
    <scope>NUCLEOTIDE SEQUENCE [LARGE SCALE GENOMIC DNA]</scope>
    <source>
        <strain evidence="18 19">NIES-2285</strain>
    </source>
</reference>
<evidence type="ECO:0000256" key="2">
    <source>
        <dbReference type="ARBA" id="ARBA00005194"/>
    </source>
</evidence>
<comment type="subcellular location">
    <subcellularLocation>
        <location evidence="1">Mitochondrion</location>
    </subcellularLocation>
</comment>
<dbReference type="NCBIfam" id="NF002148">
    <property type="entry name" value="PRK00982.1-2"/>
    <property type="match status" value="1"/>
</dbReference>
<dbReference type="PROSITE" id="PS00012">
    <property type="entry name" value="PHOSPHOPANTETHEINE"/>
    <property type="match status" value="1"/>
</dbReference>
<evidence type="ECO:0000256" key="6">
    <source>
        <dbReference type="ARBA" id="ARBA00022516"/>
    </source>
</evidence>
<evidence type="ECO:0000256" key="14">
    <source>
        <dbReference type="ARBA" id="ARBA00057783"/>
    </source>
</evidence>
<keyword evidence="11" id="KW-0443">Lipid metabolism</keyword>
<dbReference type="SUPFAM" id="SSF47336">
    <property type="entry name" value="ACP-like"/>
    <property type="match status" value="1"/>
</dbReference>
<dbReference type="PANTHER" id="PTHR20863:SF28">
    <property type="entry name" value="ACYL CARRIER PROTEIN, MITOCHONDRIAL"/>
    <property type="match status" value="1"/>
</dbReference>
<dbReference type="GO" id="GO:0031177">
    <property type="term" value="F:phosphopantetheine binding"/>
    <property type="evidence" value="ECO:0007669"/>
    <property type="project" value="InterPro"/>
</dbReference>
<evidence type="ECO:0000256" key="8">
    <source>
        <dbReference type="ARBA" id="ARBA00022832"/>
    </source>
</evidence>
<dbReference type="FunFam" id="1.10.1200.10:FF:000003">
    <property type="entry name" value="Acyl carrier protein"/>
    <property type="match status" value="1"/>
</dbReference>
<evidence type="ECO:0000256" key="15">
    <source>
        <dbReference type="ARBA" id="ARBA00063067"/>
    </source>
</evidence>
<dbReference type="SMART" id="SM00823">
    <property type="entry name" value="PKS_PP"/>
    <property type="match status" value="1"/>
</dbReference>
<evidence type="ECO:0000256" key="1">
    <source>
        <dbReference type="ARBA" id="ARBA00004173"/>
    </source>
</evidence>
<evidence type="ECO:0000256" key="9">
    <source>
        <dbReference type="ARBA" id="ARBA00022946"/>
    </source>
</evidence>
<keyword evidence="13 16" id="KW-0275">Fatty acid biosynthesis</keyword>
<evidence type="ECO:0000259" key="17">
    <source>
        <dbReference type="PROSITE" id="PS50075"/>
    </source>
</evidence>